<dbReference type="AlphaFoldDB" id="A0A9Q8Z720"/>
<accession>A0A9Q8Z720</accession>
<dbReference type="InterPro" id="IPR013144">
    <property type="entry name" value="CRA_dom"/>
</dbReference>
<protein>
    <recommendedName>
        <fullName evidence="3">CTLH domain-containing protein</fullName>
    </recommendedName>
</protein>
<dbReference type="SMART" id="SM00667">
    <property type="entry name" value="LisH"/>
    <property type="match status" value="1"/>
</dbReference>
<dbReference type="VEuPathDB" id="FungiDB:yc1106_03313"/>
<dbReference type="InterPro" id="IPR006595">
    <property type="entry name" value="CTLH_C"/>
</dbReference>
<organism evidence="4 5">
    <name type="scientific">Curvularia clavata</name>
    <dbReference type="NCBI Taxonomy" id="95742"/>
    <lineage>
        <taxon>Eukaryota</taxon>
        <taxon>Fungi</taxon>
        <taxon>Dikarya</taxon>
        <taxon>Ascomycota</taxon>
        <taxon>Pezizomycotina</taxon>
        <taxon>Dothideomycetes</taxon>
        <taxon>Pleosporomycetidae</taxon>
        <taxon>Pleosporales</taxon>
        <taxon>Pleosporineae</taxon>
        <taxon>Pleosporaceae</taxon>
        <taxon>Curvularia</taxon>
    </lineage>
</organism>
<dbReference type="Pfam" id="PF10607">
    <property type="entry name" value="CTLH"/>
    <property type="match status" value="1"/>
</dbReference>
<feature type="region of interest" description="Disordered" evidence="2">
    <location>
        <begin position="17"/>
        <end position="37"/>
    </location>
</feature>
<evidence type="ECO:0000256" key="2">
    <source>
        <dbReference type="SAM" id="MobiDB-lite"/>
    </source>
</evidence>
<evidence type="ECO:0000256" key="1">
    <source>
        <dbReference type="ARBA" id="ARBA00002343"/>
    </source>
</evidence>
<evidence type="ECO:0000313" key="4">
    <source>
        <dbReference type="EMBL" id="USP76039.1"/>
    </source>
</evidence>
<dbReference type="InterPro" id="IPR006594">
    <property type="entry name" value="LisH"/>
</dbReference>
<reference evidence="4" key="1">
    <citation type="submission" date="2021-12" db="EMBL/GenBank/DDBJ databases">
        <title>Curvularia clavata genome.</title>
        <authorList>
            <person name="Cao Y."/>
        </authorList>
    </citation>
    <scope>NUCLEOTIDE SEQUENCE</scope>
    <source>
        <strain evidence="4">Yc1106</strain>
    </source>
</reference>
<dbReference type="EMBL" id="CP089275">
    <property type="protein sequence ID" value="USP76039.1"/>
    <property type="molecule type" value="Genomic_DNA"/>
</dbReference>
<dbReference type="Pfam" id="PF08513">
    <property type="entry name" value="LisH"/>
    <property type="match status" value="1"/>
</dbReference>
<dbReference type="PANTHER" id="PTHR12864">
    <property type="entry name" value="RAN BINDING PROTEIN 9-RELATED"/>
    <property type="match status" value="1"/>
</dbReference>
<proteinExistence type="predicted"/>
<feature type="region of interest" description="Disordered" evidence="2">
    <location>
        <begin position="232"/>
        <end position="267"/>
    </location>
</feature>
<dbReference type="SMART" id="SM00668">
    <property type="entry name" value="CTLH"/>
    <property type="match status" value="1"/>
</dbReference>
<dbReference type="InterPro" id="IPR050618">
    <property type="entry name" value="Ubq-SigPath_Reg"/>
</dbReference>
<dbReference type="SMART" id="SM00757">
    <property type="entry name" value="CRA"/>
    <property type="match status" value="1"/>
</dbReference>
<keyword evidence="5" id="KW-1185">Reference proteome</keyword>
<name>A0A9Q8Z720_CURCL</name>
<gene>
    <name evidence="4" type="ORF">yc1106_03313</name>
</gene>
<dbReference type="OrthoDB" id="2415936at2759"/>
<dbReference type="Proteomes" id="UP001056012">
    <property type="component" value="Chromosome 2"/>
</dbReference>
<dbReference type="PROSITE" id="PS50897">
    <property type="entry name" value="CTLH"/>
    <property type="match status" value="1"/>
</dbReference>
<dbReference type="InterPro" id="IPR024964">
    <property type="entry name" value="CTLH/CRA"/>
</dbReference>
<feature type="domain" description="CTLH" evidence="3">
    <location>
        <begin position="79"/>
        <end position="136"/>
    </location>
</feature>
<dbReference type="PROSITE" id="PS50896">
    <property type="entry name" value="LISH"/>
    <property type="match status" value="1"/>
</dbReference>
<comment type="function">
    <text evidence="1">Involved in the proteasome-dependent degradation of fructose-1,6-bisphosphatase.</text>
</comment>
<evidence type="ECO:0000313" key="5">
    <source>
        <dbReference type="Proteomes" id="UP001056012"/>
    </source>
</evidence>
<evidence type="ECO:0000259" key="3">
    <source>
        <dbReference type="PROSITE" id="PS50897"/>
    </source>
</evidence>
<sequence length="267" mass="29100">MVSSLAPAIATLHSSSTVSVSAATPTQPHPFQRKVDDVKPSKADINSVVYDYLVSEGYPRAAEKFAKEANITRSLDKESIQSRVEIRRAIHAGDIDTAITKINDLNPEILDTDPALHFDLLRLQLIELIRACTSSATSDITPALNFASSQLAPRAATNPDFLKDLELTMSLLIFLPAAPGTLQRELNELLEPSLRRNVASKVNEAILISEGKPGESQMRNLVRLRQWAETKARAAGKDLPPSLPLGLQDADERPANGHNEAPDVMVQ</sequence>